<organism evidence="2 3">
    <name type="scientific">Clostridium magnum DSM 2767</name>
    <dbReference type="NCBI Taxonomy" id="1121326"/>
    <lineage>
        <taxon>Bacteria</taxon>
        <taxon>Bacillati</taxon>
        <taxon>Bacillota</taxon>
        <taxon>Clostridia</taxon>
        <taxon>Eubacteriales</taxon>
        <taxon>Clostridiaceae</taxon>
        <taxon>Clostridium</taxon>
    </lineage>
</organism>
<dbReference type="EMBL" id="LWAE01000002">
    <property type="protein sequence ID" value="KZL92271.1"/>
    <property type="molecule type" value="Genomic_DNA"/>
</dbReference>
<reference evidence="2 3" key="1">
    <citation type="submission" date="2016-04" db="EMBL/GenBank/DDBJ databases">
        <title>Genome sequence of Clostridium magnum DSM 2767.</title>
        <authorList>
            <person name="Poehlein A."/>
            <person name="Uhlig R."/>
            <person name="Fischer R."/>
            <person name="Bahl H."/>
            <person name="Daniel R."/>
        </authorList>
    </citation>
    <scope>NUCLEOTIDE SEQUENCE [LARGE SCALE GENOMIC DNA]</scope>
    <source>
        <strain evidence="2 3">DSM 2767</strain>
    </source>
</reference>
<keyword evidence="3" id="KW-1185">Reference proteome</keyword>
<gene>
    <name evidence="2" type="ORF">CLMAG_20800</name>
</gene>
<dbReference type="PATRIC" id="fig|1121326.3.peg.2070"/>
<comment type="caution">
    <text evidence="2">The sequence shown here is derived from an EMBL/GenBank/DDBJ whole genome shotgun (WGS) entry which is preliminary data.</text>
</comment>
<dbReference type="RefSeq" id="WP_066621618.1">
    <property type="nucleotide sequence ID" value="NZ_FQXL01000004.1"/>
</dbReference>
<protein>
    <submittedName>
        <fullName evidence="2">Uncharacterized protein</fullName>
    </submittedName>
</protein>
<proteinExistence type="predicted"/>
<accession>A0A162T5U0</accession>
<name>A0A162T5U0_9CLOT</name>
<dbReference type="AlphaFoldDB" id="A0A162T5U0"/>
<sequence>MKNTILKRHLSAMMMVMIMICLSFTSTVFAATAINTQMTDVTVSKYAGTGTTSDPYKIITTGTLSGTGAYTAPSKFWGGGSGGVGNFAVTFGQFVGDTTNGDLISSYNFDLSQYKNPNSPYPWDGTWTYAFRFPAWTMFDTSTGDLRMAFPYKGNFSTYWTNWTYKFDVQSLTSGLSSEKQIQPGDTVRITYYGNYNDYQTNRGTYYVTNFSVTDQNATAQYQATVDANGYATFSGANAIQYGGNYLVEKVN</sequence>
<evidence type="ECO:0000313" key="3">
    <source>
        <dbReference type="Proteomes" id="UP000076603"/>
    </source>
</evidence>
<dbReference type="Proteomes" id="UP000076603">
    <property type="component" value="Unassembled WGS sequence"/>
</dbReference>
<feature type="signal peptide" evidence="1">
    <location>
        <begin position="1"/>
        <end position="30"/>
    </location>
</feature>
<feature type="chain" id="PRO_5010212288" evidence="1">
    <location>
        <begin position="31"/>
        <end position="252"/>
    </location>
</feature>
<evidence type="ECO:0000313" key="2">
    <source>
        <dbReference type="EMBL" id="KZL92271.1"/>
    </source>
</evidence>
<keyword evidence="1" id="KW-0732">Signal</keyword>
<evidence type="ECO:0000256" key="1">
    <source>
        <dbReference type="SAM" id="SignalP"/>
    </source>
</evidence>